<proteinExistence type="predicted"/>
<evidence type="ECO:0000313" key="2">
    <source>
        <dbReference type="Proteomes" id="UP001060085"/>
    </source>
</evidence>
<keyword evidence="2" id="KW-1185">Reference proteome</keyword>
<reference evidence="2" key="1">
    <citation type="journal article" date="2023" name="Nat. Plants">
        <title>Single-cell RNA sequencing provides a high-resolution roadmap for understanding the multicellular compartmentation of specialized metabolism.</title>
        <authorList>
            <person name="Sun S."/>
            <person name="Shen X."/>
            <person name="Li Y."/>
            <person name="Li Y."/>
            <person name="Wang S."/>
            <person name="Li R."/>
            <person name="Zhang H."/>
            <person name="Shen G."/>
            <person name="Guo B."/>
            <person name="Wei J."/>
            <person name="Xu J."/>
            <person name="St-Pierre B."/>
            <person name="Chen S."/>
            <person name="Sun C."/>
        </authorList>
    </citation>
    <scope>NUCLEOTIDE SEQUENCE [LARGE SCALE GENOMIC DNA]</scope>
</reference>
<accession>A0ACC0AH76</accession>
<name>A0ACC0AH76_CATRO</name>
<gene>
    <name evidence="1" type="ORF">M9H77_28297</name>
</gene>
<organism evidence="1 2">
    <name type="scientific">Catharanthus roseus</name>
    <name type="common">Madagascar periwinkle</name>
    <name type="synonym">Vinca rosea</name>
    <dbReference type="NCBI Taxonomy" id="4058"/>
    <lineage>
        <taxon>Eukaryota</taxon>
        <taxon>Viridiplantae</taxon>
        <taxon>Streptophyta</taxon>
        <taxon>Embryophyta</taxon>
        <taxon>Tracheophyta</taxon>
        <taxon>Spermatophyta</taxon>
        <taxon>Magnoliopsida</taxon>
        <taxon>eudicotyledons</taxon>
        <taxon>Gunneridae</taxon>
        <taxon>Pentapetalae</taxon>
        <taxon>asterids</taxon>
        <taxon>lamiids</taxon>
        <taxon>Gentianales</taxon>
        <taxon>Apocynaceae</taxon>
        <taxon>Rauvolfioideae</taxon>
        <taxon>Vinceae</taxon>
        <taxon>Catharanthinae</taxon>
        <taxon>Catharanthus</taxon>
    </lineage>
</organism>
<dbReference type="EMBL" id="CM044706">
    <property type="protein sequence ID" value="KAI5659504.1"/>
    <property type="molecule type" value="Genomic_DNA"/>
</dbReference>
<dbReference type="Proteomes" id="UP001060085">
    <property type="component" value="Linkage Group LG06"/>
</dbReference>
<sequence length="305" mass="34135">MKVNTYLIVTRCLSSRTSDRQSYVTLGCGHGGANKPRTKLGIDDEEEEVQVKRRGLYGTKKCGCPFKLKADIKASLEFSKSKEKFNVKSNQILRIVSNKISHLALKKIWLEISRAVERIDDPKNKCRHYMRTSHDLPCSFREIRRLTKGVLSPVLPEDLGVTLTSPPEIQKSRGSGSGSGSGSDSGSGLWSGSGSRGRGRPSRAPRGRGRGCSRGRSSLSSVIDPSPYFTFPYTNAFPTFIYPFIKNWKNVIGDRNCSYRVVADFVVSLVLRHVLPLYLYSDRPGGTLVIGLLMEQQHFIQFYRH</sequence>
<protein>
    <submittedName>
        <fullName evidence="1">Uncharacterized protein</fullName>
    </submittedName>
</protein>
<comment type="caution">
    <text evidence="1">The sequence shown here is derived from an EMBL/GenBank/DDBJ whole genome shotgun (WGS) entry which is preliminary data.</text>
</comment>
<evidence type="ECO:0000313" key="1">
    <source>
        <dbReference type="EMBL" id="KAI5659504.1"/>
    </source>
</evidence>